<dbReference type="RefSeq" id="WP_132460278.1">
    <property type="nucleotide sequence ID" value="NZ_SLXP01000001.1"/>
</dbReference>
<protein>
    <submittedName>
        <fullName evidence="4">Two-component system chemotaxis response regulator CheY</fullName>
    </submittedName>
</protein>
<dbReference type="PANTHER" id="PTHR44591:SF25">
    <property type="entry name" value="CHEMOTAXIS TWO-COMPONENT RESPONSE REGULATOR"/>
    <property type="match status" value="1"/>
</dbReference>
<dbReference type="InterPro" id="IPR011006">
    <property type="entry name" value="CheY-like_superfamily"/>
</dbReference>
<dbReference type="InterPro" id="IPR050595">
    <property type="entry name" value="Bact_response_regulator"/>
</dbReference>
<dbReference type="PROSITE" id="PS50110">
    <property type="entry name" value="RESPONSE_REGULATORY"/>
    <property type="match status" value="1"/>
</dbReference>
<evidence type="ECO:0000259" key="3">
    <source>
        <dbReference type="PROSITE" id="PS50110"/>
    </source>
</evidence>
<dbReference type="GO" id="GO:0000160">
    <property type="term" value="P:phosphorelay signal transduction system"/>
    <property type="evidence" value="ECO:0007669"/>
    <property type="project" value="InterPro"/>
</dbReference>
<comment type="caution">
    <text evidence="4">The sequence shown here is derived from an EMBL/GenBank/DDBJ whole genome shotgun (WGS) entry which is preliminary data.</text>
</comment>
<reference evidence="4 5" key="1">
    <citation type="submission" date="2019-03" db="EMBL/GenBank/DDBJ databases">
        <title>Genomic Encyclopedia of Type Strains, Phase IV (KMG-IV): sequencing the most valuable type-strain genomes for metagenomic binning, comparative biology and taxonomic classification.</title>
        <authorList>
            <person name="Goeker M."/>
        </authorList>
    </citation>
    <scope>NUCLEOTIDE SEQUENCE [LARGE SCALE GENOMIC DNA]</scope>
    <source>
        <strain evidence="4 5">DSM 18063</strain>
    </source>
</reference>
<dbReference type="EMBL" id="SLXP01000001">
    <property type="protein sequence ID" value="TCP44133.1"/>
    <property type="molecule type" value="Genomic_DNA"/>
</dbReference>
<dbReference type="SMART" id="SM00448">
    <property type="entry name" value="REC"/>
    <property type="match status" value="1"/>
</dbReference>
<feature type="domain" description="Response regulatory" evidence="3">
    <location>
        <begin position="10"/>
        <end position="126"/>
    </location>
</feature>
<name>A0A4R2Q5K5_9RHOB</name>
<dbReference type="SUPFAM" id="SSF52172">
    <property type="entry name" value="CheY-like"/>
    <property type="match status" value="1"/>
</dbReference>
<dbReference type="Pfam" id="PF00072">
    <property type="entry name" value="Response_reg"/>
    <property type="match status" value="1"/>
</dbReference>
<dbReference type="InterPro" id="IPR001789">
    <property type="entry name" value="Sig_transdc_resp-reg_receiver"/>
</dbReference>
<sequence length="132" mass="14830">MADTPDIAPKILVIDDAVTVRRYLRDIAEKAGFAVAEAANGMEGLERALSDRFALFLVDVNMRKMDGYRFLAEVRQRPEIADIPAVMISTEARPEDRQKAFEAGANFYQVKPVEPEWLTRFLTLLVGDARDA</sequence>
<keyword evidence="5" id="KW-1185">Reference proteome</keyword>
<dbReference type="Proteomes" id="UP000294835">
    <property type="component" value="Unassembled WGS sequence"/>
</dbReference>
<organism evidence="4 5">
    <name type="scientific">Rhodovulum marinum</name>
    <dbReference type="NCBI Taxonomy" id="320662"/>
    <lineage>
        <taxon>Bacteria</taxon>
        <taxon>Pseudomonadati</taxon>
        <taxon>Pseudomonadota</taxon>
        <taxon>Alphaproteobacteria</taxon>
        <taxon>Rhodobacterales</taxon>
        <taxon>Paracoccaceae</taxon>
        <taxon>Rhodovulum</taxon>
    </lineage>
</organism>
<evidence type="ECO:0000256" key="1">
    <source>
        <dbReference type="ARBA" id="ARBA00022553"/>
    </source>
</evidence>
<dbReference type="PANTHER" id="PTHR44591">
    <property type="entry name" value="STRESS RESPONSE REGULATOR PROTEIN 1"/>
    <property type="match status" value="1"/>
</dbReference>
<feature type="modified residue" description="4-aspartylphosphate" evidence="2">
    <location>
        <position position="59"/>
    </location>
</feature>
<keyword evidence="1 2" id="KW-0597">Phosphoprotein</keyword>
<dbReference type="Gene3D" id="3.40.50.2300">
    <property type="match status" value="1"/>
</dbReference>
<proteinExistence type="predicted"/>
<dbReference type="AlphaFoldDB" id="A0A4R2Q5K5"/>
<evidence type="ECO:0000313" key="5">
    <source>
        <dbReference type="Proteomes" id="UP000294835"/>
    </source>
</evidence>
<evidence type="ECO:0000256" key="2">
    <source>
        <dbReference type="PROSITE-ProRule" id="PRU00169"/>
    </source>
</evidence>
<gene>
    <name evidence="4" type="ORF">EV662_101220</name>
</gene>
<dbReference type="OrthoDB" id="9800897at2"/>
<accession>A0A4R2Q5K5</accession>
<evidence type="ECO:0000313" key="4">
    <source>
        <dbReference type="EMBL" id="TCP44133.1"/>
    </source>
</evidence>